<comment type="caution">
    <text evidence="2">The sequence shown here is derived from an EMBL/GenBank/DDBJ whole genome shotgun (WGS) entry which is preliminary data.</text>
</comment>
<reference evidence="2 3" key="1">
    <citation type="journal article" date="2013" name="Genome Biol.">
        <title>Comparative genomics of the core and accessory genomes of 48 Sinorhizobium strains comprising five genospecies.</title>
        <authorList>
            <person name="Sugawara M."/>
            <person name="Epstein B."/>
            <person name="Badgley B.D."/>
            <person name="Unno T."/>
            <person name="Xu L."/>
            <person name="Reese J."/>
            <person name="Gyaneshwar P."/>
            <person name="Denny R."/>
            <person name="Mudge J."/>
            <person name="Bharti A.K."/>
            <person name="Farmer A.D."/>
            <person name="May G.D."/>
            <person name="Woodward J.E."/>
            <person name="Medigue C."/>
            <person name="Vallenet D."/>
            <person name="Lajus A."/>
            <person name="Rouy Z."/>
            <person name="Martinez-Vaz B."/>
            <person name="Tiffin P."/>
            <person name="Young N.D."/>
            <person name="Sadowsky M.J."/>
        </authorList>
    </citation>
    <scope>NUCLEOTIDE SEQUENCE [LARGE SCALE GENOMIC DNA]</scope>
    <source>
        <strain evidence="2 3">USDA4894</strain>
    </source>
</reference>
<organism evidence="2 3">
    <name type="scientific">Sinorhizobium terangae</name>
    <dbReference type="NCBI Taxonomy" id="110322"/>
    <lineage>
        <taxon>Bacteria</taxon>
        <taxon>Pseudomonadati</taxon>
        <taxon>Pseudomonadota</taxon>
        <taxon>Alphaproteobacteria</taxon>
        <taxon>Hyphomicrobiales</taxon>
        <taxon>Rhizobiaceae</taxon>
        <taxon>Sinorhizobium/Ensifer group</taxon>
        <taxon>Sinorhizobium</taxon>
    </lineage>
</organism>
<dbReference type="AlphaFoldDB" id="A0A6N7LBJ4"/>
<name>A0A6N7LBJ4_SINTE</name>
<keyword evidence="1" id="KW-0472">Membrane</keyword>
<dbReference type="EMBL" id="WITC01000026">
    <property type="protein sequence ID" value="MQX14124.1"/>
    <property type="molecule type" value="Genomic_DNA"/>
</dbReference>
<keyword evidence="3" id="KW-1185">Reference proteome</keyword>
<dbReference type="Proteomes" id="UP000439983">
    <property type="component" value="Unassembled WGS sequence"/>
</dbReference>
<keyword evidence="1" id="KW-0812">Transmembrane</keyword>
<dbReference type="OrthoDB" id="8421688at2"/>
<evidence type="ECO:0000313" key="3">
    <source>
        <dbReference type="Proteomes" id="UP000439983"/>
    </source>
</evidence>
<evidence type="ECO:0000313" key="2">
    <source>
        <dbReference type="EMBL" id="MQX14124.1"/>
    </source>
</evidence>
<evidence type="ECO:0000256" key="1">
    <source>
        <dbReference type="SAM" id="Phobius"/>
    </source>
</evidence>
<sequence>MGATALVIVLWNSDIRVDRLPVQMSARSPDLQAGFALGTLTTDVLADRAAKGKRSGRPGLFCCLQAKKGTLLEPSRLSRNDMEVSGMKGIILWLMGVPLIVIVLLYMFVF</sequence>
<dbReference type="RefSeq" id="WP_153437211.1">
    <property type="nucleotide sequence ID" value="NZ_CP121660.1"/>
</dbReference>
<proteinExistence type="predicted"/>
<protein>
    <submittedName>
        <fullName evidence="2">Uncharacterized protein</fullName>
    </submittedName>
</protein>
<gene>
    <name evidence="2" type="ORF">GHK62_04950</name>
</gene>
<keyword evidence="1" id="KW-1133">Transmembrane helix</keyword>
<accession>A0A6N7LBJ4</accession>
<feature type="transmembrane region" description="Helical" evidence="1">
    <location>
        <begin position="90"/>
        <end position="109"/>
    </location>
</feature>